<dbReference type="AlphaFoldDB" id="A0A645H4H8"/>
<sequence>MGIDVYMLAGKPEWGMDSGAKKMRGEVSRAARLMEETGKSGLAGLMLDVEPYLTSVYKKNRQNAMDRFSEAMRNTYAYAREMGVPLIICIPHFYDIIGFDEELKELIEEGSDAVAVMNYDKNDEIGQIDREMELSMRAGKRLINIYELQRPGLHDLTERNTYYPDGLPAVWASRDTLSTHFGYEGLSFALHDYTALRELMKGE</sequence>
<organism evidence="1">
    <name type="scientific">bioreactor metagenome</name>
    <dbReference type="NCBI Taxonomy" id="1076179"/>
    <lineage>
        <taxon>unclassified sequences</taxon>
        <taxon>metagenomes</taxon>
        <taxon>ecological metagenomes</taxon>
    </lineage>
</organism>
<name>A0A645H4H8_9ZZZZ</name>
<reference evidence="1" key="1">
    <citation type="submission" date="2019-08" db="EMBL/GenBank/DDBJ databases">
        <authorList>
            <person name="Kucharzyk K."/>
            <person name="Murdoch R.W."/>
            <person name="Higgins S."/>
            <person name="Loffler F."/>
        </authorList>
    </citation>
    <scope>NUCLEOTIDE SEQUENCE</scope>
</reference>
<protein>
    <submittedName>
        <fullName evidence="1">Uncharacterized protein</fullName>
    </submittedName>
</protein>
<gene>
    <name evidence="1" type="ORF">SDC9_180872</name>
</gene>
<accession>A0A645H4H8</accession>
<evidence type="ECO:0000313" key="1">
    <source>
        <dbReference type="EMBL" id="MPN33386.1"/>
    </source>
</evidence>
<dbReference type="EMBL" id="VSSQ01085872">
    <property type="protein sequence ID" value="MPN33386.1"/>
    <property type="molecule type" value="Genomic_DNA"/>
</dbReference>
<comment type="caution">
    <text evidence="1">The sequence shown here is derived from an EMBL/GenBank/DDBJ whole genome shotgun (WGS) entry which is preliminary data.</text>
</comment>
<proteinExistence type="predicted"/>